<feature type="region of interest" description="Disordered" evidence="1">
    <location>
        <begin position="112"/>
        <end position="137"/>
    </location>
</feature>
<organism evidence="2 3">
    <name type="scientific">Mytilus edulis</name>
    <name type="common">Blue mussel</name>
    <dbReference type="NCBI Taxonomy" id="6550"/>
    <lineage>
        <taxon>Eukaryota</taxon>
        <taxon>Metazoa</taxon>
        <taxon>Spiralia</taxon>
        <taxon>Lophotrochozoa</taxon>
        <taxon>Mollusca</taxon>
        <taxon>Bivalvia</taxon>
        <taxon>Autobranchia</taxon>
        <taxon>Pteriomorphia</taxon>
        <taxon>Mytilida</taxon>
        <taxon>Mytiloidea</taxon>
        <taxon>Mytilidae</taxon>
        <taxon>Mytilinae</taxon>
        <taxon>Mytilus</taxon>
    </lineage>
</organism>
<feature type="compositionally biased region" description="Polar residues" evidence="1">
    <location>
        <begin position="120"/>
        <end position="130"/>
    </location>
</feature>
<reference evidence="2" key="1">
    <citation type="submission" date="2021-03" db="EMBL/GenBank/DDBJ databases">
        <authorList>
            <person name="Bekaert M."/>
        </authorList>
    </citation>
    <scope>NUCLEOTIDE SEQUENCE</scope>
</reference>
<dbReference type="SUPFAM" id="SSF48371">
    <property type="entry name" value="ARM repeat"/>
    <property type="match status" value="1"/>
</dbReference>
<dbReference type="AlphaFoldDB" id="A0A8S3SMY8"/>
<proteinExistence type="predicted"/>
<name>A0A8S3SMY8_MYTED</name>
<dbReference type="OrthoDB" id="6160946at2759"/>
<gene>
    <name evidence="2" type="ORF">MEDL_36452</name>
</gene>
<evidence type="ECO:0000313" key="2">
    <source>
        <dbReference type="EMBL" id="CAG2223109.1"/>
    </source>
</evidence>
<evidence type="ECO:0000256" key="1">
    <source>
        <dbReference type="SAM" id="MobiDB-lite"/>
    </source>
</evidence>
<dbReference type="PANTHER" id="PTHR46270">
    <property type="entry name" value="ARMADILLO-TYPE FOLD-RELATED"/>
    <property type="match status" value="1"/>
</dbReference>
<dbReference type="InterPro" id="IPR016024">
    <property type="entry name" value="ARM-type_fold"/>
</dbReference>
<dbReference type="EMBL" id="CAJPWZ010001775">
    <property type="protein sequence ID" value="CAG2223109.1"/>
    <property type="molecule type" value="Genomic_DNA"/>
</dbReference>
<dbReference type="PANTHER" id="PTHR46270:SF2">
    <property type="entry name" value="TIR DOMAIN-CONTAINING PROTEIN"/>
    <property type="match status" value="1"/>
</dbReference>
<sequence length="399" mass="45315">MTSCTCGDVIWTRLFQNLKKQTSTITPVRKMADEYCILGEEVKTFVRQRSISGSSNKSQTQINTQRPPFKRVPLALTLSHWDSIDHTCKPVIGSDGPISLLETTYNCKMDVDTGQRSDGMKSSQSNQSNDRLADGQPNGDVNFDLLCNVKNLKEEELLPRIKEIVMALKALEDYDRGEGMKLVKSIGDTYWSHKSVRHKIGHVLKEQDFAEIAMKMLTSLNKKGIFKNDGIWFPTYYTLNTLWNYSDASLELAKSVAQHGGVKYFTVNCKHKPYIDNMSSKNVFYVVKSSMSILHNIARNSNVQHYFKENATSDVSTCTFNICREHYFKENAISDVSSFNIPSEVMIQFLQSKEEHEMLKIMAMLTLAHIVEEEENDKLIDDTGAVEGIVNYIKLALDN</sequence>
<keyword evidence="3" id="KW-1185">Reference proteome</keyword>
<dbReference type="Proteomes" id="UP000683360">
    <property type="component" value="Unassembled WGS sequence"/>
</dbReference>
<accession>A0A8S3SMY8</accession>
<protein>
    <submittedName>
        <fullName evidence="2">Uncharacterized protein</fullName>
    </submittedName>
</protein>
<evidence type="ECO:0000313" key="3">
    <source>
        <dbReference type="Proteomes" id="UP000683360"/>
    </source>
</evidence>
<comment type="caution">
    <text evidence="2">The sequence shown here is derived from an EMBL/GenBank/DDBJ whole genome shotgun (WGS) entry which is preliminary data.</text>
</comment>